<keyword evidence="3" id="KW-1185">Reference proteome</keyword>
<dbReference type="Pfam" id="PF08241">
    <property type="entry name" value="Methyltransf_11"/>
    <property type="match status" value="1"/>
</dbReference>
<keyword evidence="2" id="KW-0808">Transferase</keyword>
<organism evidence="2 3">
    <name type="scientific">Gordonia spumicola</name>
    <dbReference type="NCBI Taxonomy" id="589161"/>
    <lineage>
        <taxon>Bacteria</taxon>
        <taxon>Bacillati</taxon>
        <taxon>Actinomycetota</taxon>
        <taxon>Actinomycetes</taxon>
        <taxon>Mycobacteriales</taxon>
        <taxon>Gordoniaceae</taxon>
        <taxon>Gordonia</taxon>
    </lineage>
</organism>
<dbReference type="InterPro" id="IPR029063">
    <property type="entry name" value="SAM-dependent_MTases_sf"/>
</dbReference>
<dbReference type="EMBL" id="BJOV01000001">
    <property type="protein sequence ID" value="GED99714.1"/>
    <property type="molecule type" value="Genomic_DNA"/>
</dbReference>
<protein>
    <submittedName>
        <fullName evidence="2">S-adenosylmethionine-dependent methyltransferase</fullName>
    </submittedName>
</protein>
<feature type="domain" description="Methyltransferase type 11" evidence="1">
    <location>
        <begin position="46"/>
        <end position="139"/>
    </location>
</feature>
<dbReference type="SUPFAM" id="SSF53335">
    <property type="entry name" value="S-adenosyl-L-methionine-dependent methyltransferases"/>
    <property type="match status" value="1"/>
</dbReference>
<dbReference type="Proteomes" id="UP000444960">
    <property type="component" value="Unassembled WGS sequence"/>
</dbReference>
<evidence type="ECO:0000313" key="3">
    <source>
        <dbReference type="Proteomes" id="UP000444960"/>
    </source>
</evidence>
<dbReference type="Gene3D" id="3.40.50.150">
    <property type="entry name" value="Vaccinia Virus protein VP39"/>
    <property type="match status" value="1"/>
</dbReference>
<dbReference type="InterPro" id="IPR013216">
    <property type="entry name" value="Methyltransf_11"/>
</dbReference>
<dbReference type="GO" id="GO:0032259">
    <property type="term" value="P:methylation"/>
    <property type="evidence" value="ECO:0007669"/>
    <property type="project" value="UniProtKB-KW"/>
</dbReference>
<dbReference type="GO" id="GO:0008757">
    <property type="term" value="F:S-adenosylmethionine-dependent methyltransferase activity"/>
    <property type="evidence" value="ECO:0007669"/>
    <property type="project" value="InterPro"/>
</dbReference>
<gene>
    <name evidence="2" type="ORF">nbrc107696_01610</name>
</gene>
<dbReference type="PANTHER" id="PTHR45036">
    <property type="entry name" value="METHYLTRANSFERASE LIKE 7B"/>
    <property type="match status" value="1"/>
</dbReference>
<proteinExistence type="predicted"/>
<name>A0A7I9V2S9_9ACTN</name>
<evidence type="ECO:0000259" key="1">
    <source>
        <dbReference type="Pfam" id="PF08241"/>
    </source>
</evidence>
<keyword evidence="2" id="KW-0489">Methyltransferase</keyword>
<dbReference type="PANTHER" id="PTHR45036:SF1">
    <property type="entry name" value="METHYLTRANSFERASE LIKE 7A"/>
    <property type="match status" value="1"/>
</dbReference>
<dbReference type="AlphaFoldDB" id="A0A7I9V2S9"/>
<dbReference type="CDD" id="cd02440">
    <property type="entry name" value="AdoMet_MTases"/>
    <property type="match status" value="1"/>
</dbReference>
<accession>A0A7I9V2S9</accession>
<sequence length="214" mass="23216">MKPYYRDVMGFYSERVLPRIIVKTCGMPAMDKLRRAACEPLSGHVVEIGFGSGFNVGQYPESVERVSAIEPSDGGWRLARDRVAASTIPIDRAGLDGQRLPFDDDTFDSALSTFTLCTIDDLPAALAELSRVVKPGGVFGFLEHGIAPDDGVRRWQRGLEPLQKRLGGGCHLTRDIPAAISASGWRITDVHGFYAKASPKPLGAFVLGAAVRSR</sequence>
<dbReference type="InterPro" id="IPR052356">
    <property type="entry name" value="Thiol_S-MT"/>
</dbReference>
<comment type="caution">
    <text evidence="2">The sequence shown here is derived from an EMBL/GenBank/DDBJ whole genome shotgun (WGS) entry which is preliminary data.</text>
</comment>
<reference evidence="3" key="1">
    <citation type="submission" date="2019-06" db="EMBL/GenBank/DDBJ databases">
        <title>Gordonia isolated from sludge of a wastewater treatment plant.</title>
        <authorList>
            <person name="Tamura T."/>
            <person name="Aoyama K."/>
            <person name="Kang Y."/>
            <person name="Saito S."/>
            <person name="Akiyama N."/>
            <person name="Yazawa K."/>
            <person name="Gonoi T."/>
            <person name="Mikami Y."/>
        </authorList>
    </citation>
    <scope>NUCLEOTIDE SEQUENCE [LARGE SCALE GENOMIC DNA]</scope>
    <source>
        <strain evidence="3">NBRC 107696</strain>
    </source>
</reference>
<evidence type="ECO:0000313" key="2">
    <source>
        <dbReference type="EMBL" id="GED99714.1"/>
    </source>
</evidence>